<name>A0ABR0AR94_9CRUS</name>
<evidence type="ECO:0000313" key="2">
    <source>
        <dbReference type="Proteomes" id="UP001234178"/>
    </source>
</evidence>
<sequence length="285" mass="31911">MDTGFFYLGRLIRPFGFVFFQPWWSIPPPECTSVTAGTPREARSLGFRTPGQCCHQFVPDSLLIASTGFLTNGFHLLVSPWIQPSATRESAQNIVRHDSMWRKFLSFSPIRAVRSELNSSNLGKVTFFFGNGATLAVFGLEPCVGNGYASCLGCVTEHMNFCSLYDSIRVAYPTRRFHIPVNFGFPKFLVDYFQQERCGCGIELEGVGFGIPSNPKELRLTFFQFLSKNFHYGVDQPFFTETFVNCLVIGDPTPHVEFCLLEDGFCLLYPGFSCGDNPARSTAKA</sequence>
<proteinExistence type="predicted"/>
<reference evidence="1 2" key="1">
    <citation type="journal article" date="2023" name="Nucleic Acids Res.">
        <title>The hologenome of Daphnia magna reveals possible DNA methylation and microbiome-mediated evolution of the host genome.</title>
        <authorList>
            <person name="Chaturvedi A."/>
            <person name="Li X."/>
            <person name="Dhandapani V."/>
            <person name="Marshall H."/>
            <person name="Kissane S."/>
            <person name="Cuenca-Cambronero M."/>
            <person name="Asole G."/>
            <person name="Calvet F."/>
            <person name="Ruiz-Romero M."/>
            <person name="Marangio P."/>
            <person name="Guigo R."/>
            <person name="Rago D."/>
            <person name="Mirbahai L."/>
            <person name="Eastwood N."/>
            <person name="Colbourne J.K."/>
            <person name="Zhou J."/>
            <person name="Mallon E."/>
            <person name="Orsini L."/>
        </authorList>
    </citation>
    <scope>NUCLEOTIDE SEQUENCE [LARGE SCALE GENOMIC DNA]</scope>
    <source>
        <strain evidence="1">LRV0_1</strain>
    </source>
</reference>
<accession>A0ABR0AR94</accession>
<protein>
    <submittedName>
        <fullName evidence="1">Uncharacterized protein</fullName>
    </submittedName>
</protein>
<keyword evidence="2" id="KW-1185">Reference proteome</keyword>
<dbReference type="Proteomes" id="UP001234178">
    <property type="component" value="Unassembled WGS sequence"/>
</dbReference>
<comment type="caution">
    <text evidence="1">The sequence shown here is derived from an EMBL/GenBank/DDBJ whole genome shotgun (WGS) entry which is preliminary data.</text>
</comment>
<evidence type="ECO:0000313" key="1">
    <source>
        <dbReference type="EMBL" id="KAK4027627.1"/>
    </source>
</evidence>
<gene>
    <name evidence="1" type="ORF">OUZ56_016674</name>
</gene>
<dbReference type="EMBL" id="JAOYFB010000038">
    <property type="protein sequence ID" value="KAK4027627.1"/>
    <property type="molecule type" value="Genomic_DNA"/>
</dbReference>
<organism evidence="1 2">
    <name type="scientific">Daphnia magna</name>
    <dbReference type="NCBI Taxonomy" id="35525"/>
    <lineage>
        <taxon>Eukaryota</taxon>
        <taxon>Metazoa</taxon>
        <taxon>Ecdysozoa</taxon>
        <taxon>Arthropoda</taxon>
        <taxon>Crustacea</taxon>
        <taxon>Branchiopoda</taxon>
        <taxon>Diplostraca</taxon>
        <taxon>Cladocera</taxon>
        <taxon>Anomopoda</taxon>
        <taxon>Daphniidae</taxon>
        <taxon>Daphnia</taxon>
    </lineage>
</organism>